<dbReference type="EMBL" id="LR134149">
    <property type="protein sequence ID" value="VEA42180.1"/>
    <property type="molecule type" value="Genomic_DNA"/>
</dbReference>
<proteinExistence type="predicted"/>
<evidence type="ECO:0000313" key="1">
    <source>
        <dbReference type="EMBL" id="VEA42180.1"/>
    </source>
</evidence>
<reference evidence="1 2" key="1">
    <citation type="submission" date="2018-12" db="EMBL/GenBank/DDBJ databases">
        <authorList>
            <consortium name="Pathogen Informatics"/>
        </authorList>
    </citation>
    <scope>NUCLEOTIDE SEQUENCE [LARGE SCALE GENOMIC DNA]</scope>
    <source>
        <strain evidence="1 2">NCTC8272</strain>
    </source>
</reference>
<accession>A0A3S4FFJ6</accession>
<organism evidence="1 2">
    <name type="scientific">Salmonella enterica I</name>
    <dbReference type="NCBI Taxonomy" id="59201"/>
    <lineage>
        <taxon>Bacteria</taxon>
        <taxon>Pseudomonadati</taxon>
        <taxon>Pseudomonadota</taxon>
        <taxon>Gammaproteobacteria</taxon>
        <taxon>Enterobacterales</taxon>
        <taxon>Enterobacteriaceae</taxon>
        <taxon>Salmonella</taxon>
    </lineage>
</organism>
<protein>
    <submittedName>
        <fullName evidence="1">Uncharacterized protein</fullName>
    </submittedName>
</protein>
<dbReference type="AlphaFoldDB" id="A0A3S4FFJ6"/>
<gene>
    <name evidence="1" type="ORF">NCTC8272_04293</name>
</gene>
<dbReference type="Proteomes" id="UP000277214">
    <property type="component" value="Chromosome 1"/>
</dbReference>
<sequence length="129" mass="14865">MLPKNSKTARIFKEPHAAMGGNSGNYVRAEVEFDSTKRKLLPIKGYRPDIVIPSLTDEYWGITFVEGEIELFDFPFIVSLAFTFNDEHYLQIRENQLFVIMEGPHQVGKGDSWKYTLSRKMLIHNGNLL</sequence>
<evidence type="ECO:0000313" key="2">
    <source>
        <dbReference type="Proteomes" id="UP000277214"/>
    </source>
</evidence>
<name>A0A3S4FFJ6_SALET</name>